<dbReference type="EMBL" id="WUBS01000018">
    <property type="protein sequence ID" value="NDL65361.1"/>
    <property type="molecule type" value="Genomic_DNA"/>
</dbReference>
<evidence type="ECO:0000313" key="6">
    <source>
        <dbReference type="Proteomes" id="UP000461443"/>
    </source>
</evidence>
<sequence>MRQAYFMEKFLENNQVFFIQTMKREIKLYLQKIFSNTNMFCFAYFMMNKTDNFPVSIISDYPTGWLNQYRSYGYQKIDPVMLNAYRKFTPFLWPENPSIIQQHSFFRLSKYYRLDSGYTFTLHDCDNNLATLSISNRQGSAEFYHFIELNKEKIQMLLITTHEKVLNFQHNYLPPVVPFAGMLQIQALSPREKEVLFWASVGKTYGEVATILAIREGTVKFHIRNIIDKLGVTNAKHAISRATELKLFG</sequence>
<dbReference type="PANTHER" id="PTHR44688:SF16">
    <property type="entry name" value="DNA-BINDING TRANSCRIPTIONAL ACTIVATOR DEVR_DOSR"/>
    <property type="match status" value="1"/>
</dbReference>
<keyword evidence="2" id="KW-0238">DNA-binding</keyword>
<evidence type="ECO:0000313" key="5">
    <source>
        <dbReference type="EMBL" id="NDL65361.1"/>
    </source>
</evidence>
<gene>
    <name evidence="5" type="ORF">GRH90_21755</name>
</gene>
<dbReference type="SMART" id="SM00421">
    <property type="entry name" value="HTH_LUXR"/>
    <property type="match status" value="1"/>
</dbReference>
<dbReference type="InterPro" id="IPR000792">
    <property type="entry name" value="Tscrpt_reg_LuxR_C"/>
</dbReference>
<evidence type="ECO:0000256" key="2">
    <source>
        <dbReference type="ARBA" id="ARBA00023125"/>
    </source>
</evidence>
<feature type="domain" description="HTH luxR-type" evidence="4">
    <location>
        <begin position="181"/>
        <end position="246"/>
    </location>
</feature>
<dbReference type="Gene3D" id="3.30.450.80">
    <property type="entry name" value="Transcription factor LuxR-like, autoinducer-binding domain"/>
    <property type="match status" value="1"/>
</dbReference>
<dbReference type="CDD" id="cd06170">
    <property type="entry name" value="LuxR_C_like"/>
    <property type="match status" value="1"/>
</dbReference>
<keyword evidence="1" id="KW-0805">Transcription regulation</keyword>
<dbReference type="InterPro" id="IPR005143">
    <property type="entry name" value="TF_LuxR_autoind-bd_dom"/>
</dbReference>
<dbReference type="GO" id="GO:0006355">
    <property type="term" value="P:regulation of DNA-templated transcription"/>
    <property type="evidence" value="ECO:0007669"/>
    <property type="project" value="InterPro"/>
</dbReference>
<evidence type="ECO:0000256" key="1">
    <source>
        <dbReference type="ARBA" id="ARBA00023015"/>
    </source>
</evidence>
<dbReference type="Proteomes" id="UP000461443">
    <property type="component" value="Unassembled WGS sequence"/>
</dbReference>
<dbReference type="PROSITE" id="PS50043">
    <property type="entry name" value="HTH_LUXR_2"/>
    <property type="match status" value="1"/>
</dbReference>
<dbReference type="PRINTS" id="PR00038">
    <property type="entry name" value="HTHLUXR"/>
</dbReference>
<accession>A0A845SS61</accession>
<dbReference type="InterPro" id="IPR016032">
    <property type="entry name" value="Sig_transdc_resp-reg_C-effctor"/>
</dbReference>
<dbReference type="InterPro" id="IPR036388">
    <property type="entry name" value="WH-like_DNA-bd_sf"/>
</dbReference>
<dbReference type="SUPFAM" id="SSF75516">
    <property type="entry name" value="Pheromone-binding domain of LuxR-like quorum-sensing transcription factors"/>
    <property type="match status" value="1"/>
</dbReference>
<keyword evidence="6" id="KW-1185">Reference proteome</keyword>
<dbReference type="PANTHER" id="PTHR44688">
    <property type="entry name" value="DNA-BINDING TRANSCRIPTIONAL ACTIVATOR DEVR_DOSR"/>
    <property type="match status" value="1"/>
</dbReference>
<dbReference type="Pfam" id="PF03472">
    <property type="entry name" value="Autoind_bind"/>
    <property type="match status" value="1"/>
</dbReference>
<comment type="caution">
    <text evidence="5">The sequence shown here is derived from an EMBL/GenBank/DDBJ whole genome shotgun (WGS) entry which is preliminary data.</text>
</comment>
<dbReference type="GO" id="GO:0003677">
    <property type="term" value="F:DNA binding"/>
    <property type="evidence" value="ECO:0007669"/>
    <property type="project" value="UniProtKB-KW"/>
</dbReference>
<dbReference type="Pfam" id="PF00196">
    <property type="entry name" value="GerE"/>
    <property type="match status" value="1"/>
</dbReference>
<protein>
    <submittedName>
        <fullName evidence="5">LuxR family transcriptional regulator</fullName>
    </submittedName>
</protein>
<evidence type="ECO:0000256" key="3">
    <source>
        <dbReference type="ARBA" id="ARBA00023163"/>
    </source>
</evidence>
<reference evidence="5 6" key="2">
    <citation type="submission" date="2020-02" db="EMBL/GenBank/DDBJ databases">
        <title>The new genus of Enterobacteriales.</title>
        <authorList>
            <person name="Kim I.S."/>
        </authorList>
    </citation>
    <scope>NUCLEOTIDE SEQUENCE [LARGE SCALE GENOMIC DNA]</scope>
    <source>
        <strain evidence="5 6">SAP-6</strain>
    </source>
</reference>
<proteinExistence type="predicted"/>
<dbReference type="Gene3D" id="1.10.10.10">
    <property type="entry name" value="Winged helix-like DNA-binding domain superfamily/Winged helix DNA-binding domain"/>
    <property type="match status" value="1"/>
</dbReference>
<reference evidence="5 6" key="1">
    <citation type="submission" date="2019-12" db="EMBL/GenBank/DDBJ databases">
        <authorList>
            <person name="Lee S.D."/>
        </authorList>
    </citation>
    <scope>NUCLEOTIDE SEQUENCE [LARGE SCALE GENOMIC DNA]</scope>
    <source>
        <strain evidence="5 6">SAP-6</strain>
    </source>
</reference>
<dbReference type="InterPro" id="IPR036693">
    <property type="entry name" value="TF_LuxR_autoind-bd_dom_sf"/>
</dbReference>
<dbReference type="PROSITE" id="PS00622">
    <property type="entry name" value="HTH_LUXR_1"/>
    <property type="match status" value="1"/>
</dbReference>
<keyword evidence="3" id="KW-0804">Transcription</keyword>
<dbReference type="SUPFAM" id="SSF46894">
    <property type="entry name" value="C-terminal effector domain of the bipartite response regulators"/>
    <property type="match status" value="1"/>
</dbReference>
<organism evidence="5 6">
    <name type="scientific">Acerihabitans arboris</name>
    <dbReference type="NCBI Taxonomy" id="2691583"/>
    <lineage>
        <taxon>Bacteria</taxon>
        <taxon>Pseudomonadati</taxon>
        <taxon>Pseudomonadota</taxon>
        <taxon>Gammaproteobacteria</taxon>
        <taxon>Enterobacterales</taxon>
        <taxon>Pectobacteriaceae</taxon>
        <taxon>Acerihabitans</taxon>
    </lineage>
</organism>
<evidence type="ECO:0000259" key="4">
    <source>
        <dbReference type="PROSITE" id="PS50043"/>
    </source>
</evidence>
<name>A0A845SS61_9GAMM</name>
<dbReference type="AlphaFoldDB" id="A0A845SS61"/>